<keyword evidence="2" id="KW-0472">Membrane</keyword>
<dbReference type="Proteomes" id="UP000198882">
    <property type="component" value="Unassembled WGS sequence"/>
</dbReference>
<proteinExistence type="predicted"/>
<name>A0A1G8WSR8_9EURY</name>
<evidence type="ECO:0000256" key="1">
    <source>
        <dbReference type="SAM" id="MobiDB-lite"/>
    </source>
</evidence>
<accession>A0A1G8WSR8</accession>
<dbReference type="AlphaFoldDB" id="A0A1G8WSR8"/>
<sequence length="194" mass="22276">MMGSIPIVVIPVVMGLWVLATIGTTVETWSDNSPLSDRLGLLTFLIPNWNFFAPHPGQYDYHLLYRDKLSDGEVTAWTETTELTDTPQRLKWLWNPNLYPSKGLFDAGQELTKRLATPEEPIDIDDEPEESEGGNLQPIESDDHLLTIQYMMILNYVSKMDHRDDAEKTQFMLMRSSLRQDDATPMFVSNFHKL</sequence>
<evidence type="ECO:0000256" key="2">
    <source>
        <dbReference type="SAM" id="Phobius"/>
    </source>
</evidence>
<feature type="transmembrane region" description="Helical" evidence="2">
    <location>
        <begin position="7"/>
        <end position="26"/>
    </location>
</feature>
<gene>
    <name evidence="3" type="ORF">SAMN04515672_1478</name>
</gene>
<keyword evidence="2" id="KW-1133">Transmembrane helix</keyword>
<evidence type="ECO:0000313" key="3">
    <source>
        <dbReference type="EMBL" id="SDJ80665.1"/>
    </source>
</evidence>
<organism evidence="3 4">
    <name type="scientific">Natronorubrum texcoconense</name>
    <dbReference type="NCBI Taxonomy" id="1095776"/>
    <lineage>
        <taxon>Archaea</taxon>
        <taxon>Methanobacteriati</taxon>
        <taxon>Methanobacteriota</taxon>
        <taxon>Stenosarchaea group</taxon>
        <taxon>Halobacteria</taxon>
        <taxon>Halobacteriales</taxon>
        <taxon>Natrialbaceae</taxon>
        <taxon>Natronorubrum</taxon>
    </lineage>
</organism>
<dbReference type="STRING" id="1095776.SAMN04515672_1478"/>
<keyword evidence="2" id="KW-0812">Transmembrane</keyword>
<keyword evidence="4" id="KW-1185">Reference proteome</keyword>
<reference evidence="4" key="1">
    <citation type="submission" date="2016-10" db="EMBL/GenBank/DDBJ databases">
        <authorList>
            <person name="Varghese N."/>
            <person name="Submissions S."/>
        </authorList>
    </citation>
    <scope>NUCLEOTIDE SEQUENCE [LARGE SCALE GENOMIC DNA]</scope>
    <source>
        <strain evidence="4">B4,CECT 8067,JCM 17497</strain>
    </source>
</reference>
<protein>
    <submittedName>
        <fullName evidence="3">Uncharacterized protein</fullName>
    </submittedName>
</protein>
<feature type="region of interest" description="Disordered" evidence="1">
    <location>
        <begin position="118"/>
        <end position="139"/>
    </location>
</feature>
<dbReference type="EMBL" id="FNFE01000002">
    <property type="protein sequence ID" value="SDJ80665.1"/>
    <property type="molecule type" value="Genomic_DNA"/>
</dbReference>
<evidence type="ECO:0000313" key="4">
    <source>
        <dbReference type="Proteomes" id="UP000198882"/>
    </source>
</evidence>
<feature type="compositionally biased region" description="Acidic residues" evidence="1">
    <location>
        <begin position="120"/>
        <end position="132"/>
    </location>
</feature>